<dbReference type="AlphaFoldDB" id="A0A8J4ASZ5"/>
<comment type="caution">
    <text evidence="2">The sequence shown here is derived from an EMBL/GenBank/DDBJ whole genome shotgun (WGS) entry which is preliminary data.</text>
</comment>
<proteinExistence type="predicted"/>
<keyword evidence="3" id="KW-1185">Reference proteome</keyword>
<evidence type="ECO:0000256" key="1">
    <source>
        <dbReference type="SAM" id="MobiDB-lite"/>
    </source>
</evidence>
<reference evidence="2" key="1">
    <citation type="journal article" date="2021" name="Proc. Natl. Acad. Sci. U.S.A.">
        <title>Three genomes in the algal genus Volvox reveal the fate of a haploid sex-determining region after a transition to homothallism.</title>
        <authorList>
            <person name="Yamamoto K."/>
            <person name="Hamaji T."/>
            <person name="Kawai-Toyooka H."/>
            <person name="Matsuzaki R."/>
            <person name="Takahashi F."/>
            <person name="Nishimura Y."/>
            <person name="Kawachi M."/>
            <person name="Noguchi H."/>
            <person name="Minakuchi Y."/>
            <person name="Umen J.G."/>
            <person name="Toyoda A."/>
            <person name="Nozaki H."/>
        </authorList>
    </citation>
    <scope>NUCLEOTIDE SEQUENCE</scope>
    <source>
        <strain evidence="2">NIES-3780</strain>
    </source>
</reference>
<dbReference type="Proteomes" id="UP000747399">
    <property type="component" value="Unassembled WGS sequence"/>
</dbReference>
<feature type="compositionally biased region" description="Low complexity" evidence="1">
    <location>
        <begin position="347"/>
        <end position="356"/>
    </location>
</feature>
<organism evidence="2 3">
    <name type="scientific">Volvox africanus</name>
    <dbReference type="NCBI Taxonomy" id="51714"/>
    <lineage>
        <taxon>Eukaryota</taxon>
        <taxon>Viridiplantae</taxon>
        <taxon>Chlorophyta</taxon>
        <taxon>core chlorophytes</taxon>
        <taxon>Chlorophyceae</taxon>
        <taxon>CS clade</taxon>
        <taxon>Chlamydomonadales</taxon>
        <taxon>Volvocaceae</taxon>
        <taxon>Volvox</taxon>
    </lineage>
</organism>
<accession>A0A8J4ASZ5</accession>
<gene>
    <name evidence="2" type="ORF">Vafri_3800</name>
</gene>
<evidence type="ECO:0000313" key="3">
    <source>
        <dbReference type="Proteomes" id="UP000747399"/>
    </source>
</evidence>
<feature type="region of interest" description="Disordered" evidence="1">
    <location>
        <begin position="336"/>
        <end position="356"/>
    </location>
</feature>
<dbReference type="EMBL" id="BNCO01000004">
    <property type="protein sequence ID" value="GIL46931.1"/>
    <property type="molecule type" value="Genomic_DNA"/>
</dbReference>
<protein>
    <submittedName>
        <fullName evidence="2">Uncharacterized protein</fullName>
    </submittedName>
</protein>
<sequence>MLTGTFQQPASDKLRAARTRSNVITLGDVTHTEITGIMSPNLLINLDLRSTSERTPPGPDLSTLDKAAEDIASVSSRAPLGPIRDASKAGVSFSVSLSPAITEYLSTLGCWMSSGQRPRGGVARVTPGAANVAGVTAAAQTRRTDHGVLCGVSAGATPRLPLVDSGDGDGEAIERSTAELPNIRLCGGSLRDFASVCGDDSGPAGDVSVGHEHCVIHWWNSQVVSPNGSLLLQTNRQSCIVNRTSGQCAPPQCYQFVTRTGRGPTSSLRCAQDLHYLCGSRLTPWTMYGDRGSYNLTIARVGDNGVCALARLAVPAGVMLLSRWLLQLPQSLQGLSQETPGRMQPLNPRNPRNPRNQAGNLAGAVQAAAVTESNTATIYDEDVAARVGLCGAATPTTAVCPRSSATSLSLPASRCSEYSSPCSQDVDETIDLASLASDKLYHVATHCCRASILSVARLKAAPSASKEWTTKESLRQLVAALLSDPIHRLPSNLRNIVEPVPWRGTINSPRAGNRPSVTAGHVCSDRGLSAKQPDALLPPEDSKGLRTGVLVVSINAKCESVAGWEAFLETSSALKGSQAESAGRWDMDCSTTATQNTDTETPFFASTVEISEIGDAHGAVWAGEDADYLSSRLNGYGSDVAMDGWSVDKDPTTWVPLRHRYGIVSVNVSDGEPRMEVADCHKTRRVGEDADPVPDVSAGHYRSELDLDAAIVESDPHKWTPLRARYAVTPQNKASVGLLHTPGGRVRLLALAFERRIAELQSSSLPRHQAFVKSPRDHGCVSPGGTGSAGRVFSPVRLFR</sequence>
<name>A0A8J4ASZ5_9CHLO</name>
<evidence type="ECO:0000313" key="2">
    <source>
        <dbReference type="EMBL" id="GIL46931.1"/>
    </source>
</evidence>